<dbReference type="Proteomes" id="UP000887013">
    <property type="component" value="Unassembled WGS sequence"/>
</dbReference>
<keyword evidence="2" id="KW-1185">Reference proteome</keyword>
<name>A0A8X6JA21_NEPPI</name>
<evidence type="ECO:0000313" key="2">
    <source>
        <dbReference type="Proteomes" id="UP000887013"/>
    </source>
</evidence>
<organism evidence="1 2">
    <name type="scientific">Nephila pilipes</name>
    <name type="common">Giant wood spider</name>
    <name type="synonym">Nephila maculata</name>
    <dbReference type="NCBI Taxonomy" id="299642"/>
    <lineage>
        <taxon>Eukaryota</taxon>
        <taxon>Metazoa</taxon>
        <taxon>Ecdysozoa</taxon>
        <taxon>Arthropoda</taxon>
        <taxon>Chelicerata</taxon>
        <taxon>Arachnida</taxon>
        <taxon>Araneae</taxon>
        <taxon>Araneomorphae</taxon>
        <taxon>Entelegynae</taxon>
        <taxon>Araneoidea</taxon>
        <taxon>Nephilidae</taxon>
        <taxon>Nephila</taxon>
    </lineage>
</organism>
<comment type="caution">
    <text evidence="1">The sequence shown here is derived from an EMBL/GenBank/DDBJ whole genome shotgun (WGS) entry which is preliminary data.</text>
</comment>
<reference evidence="1" key="1">
    <citation type="submission" date="2020-08" db="EMBL/GenBank/DDBJ databases">
        <title>Multicomponent nature underlies the extraordinary mechanical properties of spider dragline silk.</title>
        <authorList>
            <person name="Kono N."/>
            <person name="Nakamura H."/>
            <person name="Mori M."/>
            <person name="Yoshida Y."/>
            <person name="Ohtoshi R."/>
            <person name="Malay A.D."/>
            <person name="Moran D.A.P."/>
            <person name="Tomita M."/>
            <person name="Numata K."/>
            <person name="Arakawa K."/>
        </authorList>
    </citation>
    <scope>NUCLEOTIDE SEQUENCE</scope>
</reference>
<accession>A0A8X6JA21</accession>
<gene>
    <name evidence="1" type="primary">AVEN_31137_1</name>
    <name evidence="1" type="ORF">NPIL_618471</name>
</gene>
<proteinExistence type="predicted"/>
<dbReference type="EMBL" id="BMAW01045541">
    <property type="protein sequence ID" value="GFS50557.1"/>
    <property type="molecule type" value="Genomic_DNA"/>
</dbReference>
<dbReference type="AlphaFoldDB" id="A0A8X6JA21"/>
<evidence type="ECO:0000313" key="1">
    <source>
        <dbReference type="EMBL" id="GFS50557.1"/>
    </source>
</evidence>
<sequence>MFWIPGEVPIEMDHFNQVMRKKFELRAASGIISDNSAVERAVCDEKVIVLSGCSLIYFTKESVLSVLGTILTYGLLIIGLDLRSIP</sequence>
<protein>
    <submittedName>
        <fullName evidence="1">Uncharacterized protein</fullName>
    </submittedName>
</protein>